<dbReference type="EMBL" id="CP002568">
    <property type="protein sequence ID" value="ADZ68679.1"/>
    <property type="molecule type" value="Genomic_DNA"/>
</dbReference>
<name>F2J0E5_POLGS</name>
<dbReference type="KEGG" id="pgv:SL003B_0241"/>
<evidence type="ECO:0000313" key="3">
    <source>
        <dbReference type="EMBL" id="ADZ68679.1"/>
    </source>
</evidence>
<dbReference type="AlphaFoldDB" id="F2J0E5"/>
<protein>
    <submittedName>
        <fullName evidence="3">Putative Sulfurtransferase TusA-like protein</fullName>
    </submittedName>
</protein>
<dbReference type="PROSITE" id="PS01148">
    <property type="entry name" value="UPF0033"/>
    <property type="match status" value="1"/>
</dbReference>
<comment type="similarity">
    <text evidence="1">Belongs to the sulfur carrier protein TusA family.</text>
</comment>
<dbReference type="Pfam" id="PF01206">
    <property type="entry name" value="TusA"/>
    <property type="match status" value="1"/>
</dbReference>
<dbReference type="SUPFAM" id="SSF64307">
    <property type="entry name" value="SirA-like"/>
    <property type="match status" value="1"/>
</dbReference>
<gene>
    <name evidence="3" type="ordered locus">SL003B_0241</name>
</gene>
<dbReference type="PANTHER" id="PTHR33279">
    <property type="entry name" value="SULFUR CARRIER PROTEIN YEDF-RELATED"/>
    <property type="match status" value="1"/>
</dbReference>
<feature type="domain" description="UPF0033" evidence="2">
    <location>
        <begin position="7"/>
        <end position="31"/>
    </location>
</feature>
<dbReference type="InterPro" id="IPR001455">
    <property type="entry name" value="TusA-like"/>
</dbReference>
<dbReference type="eggNOG" id="COG0425">
    <property type="taxonomic scope" value="Bacteria"/>
</dbReference>
<evidence type="ECO:0000256" key="1">
    <source>
        <dbReference type="ARBA" id="ARBA00008984"/>
    </source>
</evidence>
<sequence>MSEERILDLRGLKCPLPVMKTRKAMARLAPGARLVVETTDPMAAIDIPHFCNEAGHRLLARDLEAGVGRFVIEKG</sequence>
<dbReference type="CDD" id="cd00291">
    <property type="entry name" value="SirA_YedF_YeeD"/>
    <property type="match status" value="1"/>
</dbReference>
<organism evidence="3 4">
    <name type="scientific">Polymorphum gilvum (strain LMG 25793 / CGMCC 1.9160 / SL003B-26A1)</name>
    <dbReference type="NCBI Taxonomy" id="991905"/>
    <lineage>
        <taxon>Bacteria</taxon>
        <taxon>Pseudomonadati</taxon>
        <taxon>Pseudomonadota</taxon>
        <taxon>Alphaproteobacteria</taxon>
        <taxon>Rhodobacterales</taxon>
        <taxon>Paracoccaceae</taxon>
        <taxon>Polymorphum</taxon>
    </lineage>
</organism>
<dbReference type="HOGENOM" id="CLU_165255_1_0_5"/>
<keyword evidence="4" id="KW-1185">Reference proteome</keyword>
<dbReference type="RefSeq" id="WP_013651004.1">
    <property type="nucleotide sequence ID" value="NC_015259.1"/>
</dbReference>
<dbReference type="GO" id="GO:0016740">
    <property type="term" value="F:transferase activity"/>
    <property type="evidence" value="ECO:0007669"/>
    <property type="project" value="UniProtKB-KW"/>
</dbReference>
<dbReference type="STRING" id="991905.SL003B_0241"/>
<dbReference type="Gene3D" id="3.30.110.40">
    <property type="entry name" value="TusA-like domain"/>
    <property type="match status" value="1"/>
</dbReference>
<dbReference type="Proteomes" id="UP000008130">
    <property type="component" value="Chromosome"/>
</dbReference>
<evidence type="ECO:0000313" key="4">
    <source>
        <dbReference type="Proteomes" id="UP000008130"/>
    </source>
</evidence>
<dbReference type="PANTHER" id="PTHR33279:SF6">
    <property type="entry name" value="SULFUR CARRIER PROTEIN YEDF-RELATED"/>
    <property type="match status" value="1"/>
</dbReference>
<accession>F2J0E5</accession>
<keyword evidence="3" id="KW-0808">Transferase</keyword>
<proteinExistence type="inferred from homology"/>
<dbReference type="InterPro" id="IPR036868">
    <property type="entry name" value="TusA-like_sf"/>
</dbReference>
<evidence type="ECO:0000259" key="2">
    <source>
        <dbReference type="PROSITE" id="PS01148"/>
    </source>
</evidence>
<reference evidence="3 4" key="1">
    <citation type="journal article" date="2011" name="J. Bacteriol.">
        <title>Complete genome sequence of Polymorphum gilvum SL003B-26A1T, a crude oil-degrading bacterium from oil-polluted saline soil.</title>
        <authorList>
            <person name="Li S.G."/>
            <person name="Tang Y.Q."/>
            <person name="Nie Y."/>
            <person name="Cai M."/>
            <person name="Wu X.L."/>
        </authorList>
    </citation>
    <scope>NUCLEOTIDE SEQUENCE [LARGE SCALE GENOMIC DNA]</scope>
    <source>
        <strain evidence="4">LMG 25793 / CGMCC 1.9160 / SL003B-26A1</strain>
    </source>
</reference>